<evidence type="ECO:0000313" key="1">
    <source>
        <dbReference type="EMBL" id="MVO08639.1"/>
    </source>
</evidence>
<dbReference type="EMBL" id="WQLW01000003">
    <property type="protein sequence ID" value="MVO08639.1"/>
    <property type="molecule type" value="Genomic_DNA"/>
</dbReference>
<proteinExistence type="predicted"/>
<protein>
    <submittedName>
        <fullName evidence="1">Uncharacterized protein</fullName>
    </submittedName>
</protein>
<dbReference type="RefSeq" id="WP_140997035.1">
    <property type="nucleotide sequence ID" value="NZ_VDCZ01000003.1"/>
</dbReference>
<dbReference type="AlphaFoldDB" id="A0A6I4IK88"/>
<accession>A0A6I4IK88</accession>
<gene>
    <name evidence="1" type="ORF">GOQ30_05610</name>
</gene>
<keyword evidence="2" id="KW-1185">Reference proteome</keyword>
<evidence type="ECO:0000313" key="2">
    <source>
        <dbReference type="Proteomes" id="UP000431264"/>
    </source>
</evidence>
<organism evidence="1 2">
    <name type="scientific">Flavobacterium profundi</name>
    <dbReference type="NCBI Taxonomy" id="1774945"/>
    <lineage>
        <taxon>Bacteria</taxon>
        <taxon>Pseudomonadati</taxon>
        <taxon>Bacteroidota</taxon>
        <taxon>Flavobacteriia</taxon>
        <taxon>Flavobacteriales</taxon>
        <taxon>Flavobacteriaceae</taxon>
        <taxon>Flavobacterium</taxon>
    </lineage>
</organism>
<dbReference type="Proteomes" id="UP000431264">
    <property type="component" value="Unassembled WGS sequence"/>
</dbReference>
<dbReference type="OrthoDB" id="1265074at2"/>
<comment type="caution">
    <text evidence="1">The sequence shown here is derived from an EMBL/GenBank/DDBJ whole genome shotgun (WGS) entry which is preliminary data.</text>
</comment>
<sequence length="119" mass="13897">MFFIIHRIKKDKELEKQISNSTEIYQNNQYFDVSNEWYVGGNLHQSKIREWKSATNENKMATCADFIMKMKPNISLNEAKYYALNLKNCIDETTYGSDYTDQERVTQIASTCAVVLGYN</sequence>
<name>A0A6I4IK88_9FLAO</name>
<reference evidence="2" key="1">
    <citation type="submission" date="2019-05" db="EMBL/GenBank/DDBJ databases">
        <title>Flavobacterium profundi sp. nov., isolated from a deep-sea seamount.</title>
        <authorList>
            <person name="Zhang D.-C."/>
        </authorList>
    </citation>
    <scope>NUCLEOTIDE SEQUENCE [LARGE SCALE GENOMIC DNA]</scope>
    <source>
        <strain evidence="2">TP390</strain>
    </source>
</reference>